<keyword evidence="6" id="KW-0862">Zinc</keyword>
<dbReference type="Pfam" id="PF00708">
    <property type="entry name" value="Acylphosphatase"/>
    <property type="match status" value="1"/>
</dbReference>
<keyword evidence="4" id="KW-0479">Metal-binding</keyword>
<comment type="similarity">
    <text evidence="2 8">Belongs to the carbamoyltransferase HypF family.</text>
</comment>
<feature type="active site" evidence="9">
    <location>
        <position position="13"/>
    </location>
</feature>
<dbReference type="UniPathway" id="UPA00335"/>
<dbReference type="PROSITE" id="PS51160">
    <property type="entry name" value="ACYLPHOSPHATASE_3"/>
    <property type="match status" value="1"/>
</dbReference>
<dbReference type="PANTHER" id="PTHR42959:SF1">
    <property type="entry name" value="CARBAMOYLTRANSFERASE HYPF"/>
    <property type="match status" value="1"/>
</dbReference>
<dbReference type="NCBIfam" id="TIGR00143">
    <property type="entry name" value="hypF"/>
    <property type="match status" value="1"/>
</dbReference>
<dbReference type="GO" id="GO:0003725">
    <property type="term" value="F:double-stranded RNA binding"/>
    <property type="evidence" value="ECO:0007669"/>
    <property type="project" value="InterPro"/>
</dbReference>
<dbReference type="SUPFAM" id="SSF54975">
    <property type="entry name" value="Acylphosphatase/BLUF domain-like"/>
    <property type="match status" value="1"/>
</dbReference>
<feature type="active site" evidence="9">
    <location>
        <position position="31"/>
    </location>
</feature>
<dbReference type="SUPFAM" id="SSF55821">
    <property type="entry name" value="YrdC/RibB"/>
    <property type="match status" value="1"/>
</dbReference>
<dbReference type="GO" id="GO:0016743">
    <property type="term" value="F:carboxyl- or carbamoyltransferase activity"/>
    <property type="evidence" value="ECO:0007669"/>
    <property type="project" value="UniProtKB-UniRule"/>
</dbReference>
<dbReference type="GO" id="GO:0008270">
    <property type="term" value="F:zinc ion binding"/>
    <property type="evidence" value="ECO:0007669"/>
    <property type="project" value="UniProtKB-KW"/>
</dbReference>
<dbReference type="PROSITE" id="PS00150">
    <property type="entry name" value="ACYLPHOSPHATASE_1"/>
    <property type="match status" value="1"/>
</dbReference>
<feature type="domain" description="YrdC-like" evidence="11">
    <location>
        <begin position="193"/>
        <end position="382"/>
    </location>
</feature>
<evidence type="ECO:0000256" key="3">
    <source>
        <dbReference type="ARBA" id="ARBA00022598"/>
    </source>
</evidence>
<comment type="catalytic activity">
    <reaction evidence="9">
        <text>an acyl phosphate + H2O = a carboxylate + phosphate + H(+)</text>
        <dbReference type="Rhea" id="RHEA:14965"/>
        <dbReference type="ChEBI" id="CHEBI:15377"/>
        <dbReference type="ChEBI" id="CHEBI:15378"/>
        <dbReference type="ChEBI" id="CHEBI:29067"/>
        <dbReference type="ChEBI" id="CHEBI:43474"/>
        <dbReference type="ChEBI" id="CHEBI:59918"/>
        <dbReference type="EC" id="3.6.1.7"/>
    </reaction>
</comment>
<dbReference type="EMBL" id="JACHIP010000008">
    <property type="protein sequence ID" value="MBB5059946.1"/>
    <property type="molecule type" value="Genomic_DNA"/>
</dbReference>
<evidence type="ECO:0000256" key="8">
    <source>
        <dbReference type="PIRNR" id="PIRNR006256"/>
    </source>
</evidence>
<keyword evidence="13" id="KW-1185">Reference proteome</keyword>
<dbReference type="InterPro" id="IPR041440">
    <property type="entry name" value="HypF_C"/>
</dbReference>
<name>A0A7W7ZHL3_9BACT</name>
<dbReference type="Gene3D" id="3.90.870.50">
    <property type="match status" value="1"/>
</dbReference>
<evidence type="ECO:0000256" key="6">
    <source>
        <dbReference type="ARBA" id="ARBA00022833"/>
    </source>
</evidence>
<evidence type="ECO:0000256" key="9">
    <source>
        <dbReference type="PROSITE-ProRule" id="PRU00520"/>
    </source>
</evidence>
<comment type="catalytic activity">
    <reaction evidence="7">
        <text>C-terminal L-cysteinyl-[HypE protein] + carbamoyl phosphate + ATP + H2O = C-terminal S-carboxamide-L-cysteinyl-[HypE protein] + AMP + phosphate + diphosphate + H(+)</text>
        <dbReference type="Rhea" id="RHEA:55636"/>
        <dbReference type="Rhea" id="RHEA-COMP:14247"/>
        <dbReference type="Rhea" id="RHEA-COMP:14392"/>
        <dbReference type="ChEBI" id="CHEBI:15377"/>
        <dbReference type="ChEBI" id="CHEBI:15378"/>
        <dbReference type="ChEBI" id="CHEBI:30616"/>
        <dbReference type="ChEBI" id="CHEBI:33019"/>
        <dbReference type="ChEBI" id="CHEBI:43474"/>
        <dbReference type="ChEBI" id="CHEBI:58228"/>
        <dbReference type="ChEBI" id="CHEBI:76913"/>
        <dbReference type="ChEBI" id="CHEBI:139126"/>
        <dbReference type="ChEBI" id="CHEBI:456215"/>
    </reaction>
</comment>
<organism evidence="12 13">
    <name type="scientific">Granulicella aggregans</name>
    <dbReference type="NCBI Taxonomy" id="474949"/>
    <lineage>
        <taxon>Bacteria</taxon>
        <taxon>Pseudomonadati</taxon>
        <taxon>Acidobacteriota</taxon>
        <taxon>Terriglobia</taxon>
        <taxon>Terriglobales</taxon>
        <taxon>Acidobacteriaceae</taxon>
        <taxon>Granulicella</taxon>
    </lineage>
</organism>
<dbReference type="InterPro" id="IPR051060">
    <property type="entry name" value="Carbamoyltrans_HypF-like"/>
</dbReference>
<dbReference type="AlphaFoldDB" id="A0A7W7ZHL3"/>
<evidence type="ECO:0000313" key="13">
    <source>
        <dbReference type="Proteomes" id="UP000540989"/>
    </source>
</evidence>
<dbReference type="GO" id="GO:0003998">
    <property type="term" value="F:acylphosphatase activity"/>
    <property type="evidence" value="ECO:0007669"/>
    <property type="project" value="UniProtKB-EC"/>
</dbReference>
<evidence type="ECO:0000256" key="5">
    <source>
        <dbReference type="ARBA" id="ARBA00022771"/>
    </source>
</evidence>
<evidence type="ECO:0000259" key="10">
    <source>
        <dbReference type="PROSITE" id="PS51160"/>
    </source>
</evidence>
<dbReference type="Pfam" id="PF01300">
    <property type="entry name" value="Sua5_yciO_yrdC"/>
    <property type="match status" value="1"/>
</dbReference>
<comment type="pathway">
    <text evidence="1">Protein modification; [NiFe] hydrogenase maturation.</text>
</comment>
<dbReference type="Gene3D" id="3.30.420.360">
    <property type="match status" value="1"/>
</dbReference>
<dbReference type="Pfam" id="PF17788">
    <property type="entry name" value="HypF_C"/>
    <property type="match status" value="1"/>
</dbReference>
<dbReference type="InterPro" id="IPR006070">
    <property type="entry name" value="Sua5-like_dom"/>
</dbReference>
<sequence length="747" mass="81744">MTLHGAVQGVGFRPTVYRLATRLRLGGWVRNTSAGLEIEVEGASDFIQQFVTELRTERPRAAVVGVEEMVRVAPSGASGFEILPSDDSQEKTGAKSAAVLPDLATCEECLAEIFDPTNRRHLYAFTNCTLCGPRYSILIGIPYDRPNTTMRNFELCRSCRREYESHGDRRFHAQPNACADCGPRLRVVPETKEDPFAHVARALAEGKIVAVKGIGGFHLMLDARDSVAVRRLRERKHRDYKPFAMMMPSIEYVRRHCDLNAAEEELLLSGASPIVLLRPSSDNDFAPEVAQSSSCLGVMLPSSPLQHLLMREYPFPVVATSGNRSGEPIAIHNEEALARLSGIADLFLVHDRPIERTCDDSVVRVLPSRQGNRSQMLRRARGYAPLPLSVTDELRPVLAVGGHLKNTVAIAIGRQVFLSQHIGDLDSLETRDAFQSVIDDLCRLYRFEPQAIVCDLHPDYASTIWAQRRAGQLGIALVQVQHHHAHLAACAAENRVSGDYLGVAWDGSGLGEDGTIWGGEFFHVHQDGFDRIAHLRPFSLPGGEAAMRDCSRSAASLLWEIYGTGHAHFSEENGAGSLALLESGVNSPQTSSVGRLFDGIAYLSGAAEENLFEGQAAMCLEGAMGRMRTDASYEINHRDGVGDWSSLVEELLADKRCGMELALISAKFHNALANWTVSVVRESGHRRVVMSGGVFQNAYLSNRASMLLEAEGFEVFTHHLVPANDGGLALGQAFRGSRILEGVASCV</sequence>
<comment type="caution">
    <text evidence="12">The sequence shown here is derived from an EMBL/GenBank/DDBJ whole genome shotgun (WGS) entry which is preliminary data.</text>
</comment>
<dbReference type="InterPro" id="IPR036046">
    <property type="entry name" value="Acylphosphatase-like_dom_sf"/>
</dbReference>
<dbReference type="InterPro" id="IPR055128">
    <property type="entry name" value="HypF_C_2"/>
</dbReference>
<keyword evidence="9" id="KW-0378">Hydrolase</keyword>
<evidence type="ECO:0000259" key="11">
    <source>
        <dbReference type="PROSITE" id="PS51163"/>
    </source>
</evidence>
<dbReference type="InterPro" id="IPR017968">
    <property type="entry name" value="Acylphosphatase_CS"/>
</dbReference>
<dbReference type="Pfam" id="PF07503">
    <property type="entry name" value="zf-HYPF"/>
    <property type="match status" value="2"/>
</dbReference>
<evidence type="ECO:0000256" key="2">
    <source>
        <dbReference type="ARBA" id="ARBA00008097"/>
    </source>
</evidence>
<dbReference type="InterPro" id="IPR017945">
    <property type="entry name" value="DHBP_synth_RibB-like_a/b_dom"/>
</dbReference>
<dbReference type="InterPro" id="IPR011125">
    <property type="entry name" value="Znf_HypF"/>
</dbReference>
<reference evidence="12 13" key="1">
    <citation type="submission" date="2020-08" db="EMBL/GenBank/DDBJ databases">
        <title>Genomic Encyclopedia of Type Strains, Phase IV (KMG-V): Genome sequencing to study the core and pangenomes of soil and plant-associated prokaryotes.</title>
        <authorList>
            <person name="Whitman W."/>
        </authorList>
    </citation>
    <scope>NUCLEOTIDE SEQUENCE [LARGE SCALE GENOMIC DNA]</scope>
    <source>
        <strain evidence="12 13">M8UP14</strain>
    </source>
</reference>
<keyword evidence="5" id="KW-0863">Zinc-finger</keyword>
<dbReference type="GO" id="GO:0051604">
    <property type="term" value="P:protein maturation"/>
    <property type="evidence" value="ECO:0007669"/>
    <property type="project" value="TreeGrafter"/>
</dbReference>
<evidence type="ECO:0000256" key="1">
    <source>
        <dbReference type="ARBA" id="ARBA00004711"/>
    </source>
</evidence>
<dbReference type="EC" id="6.2.-.-" evidence="8"/>
<dbReference type="GO" id="GO:0016874">
    <property type="term" value="F:ligase activity"/>
    <property type="evidence" value="ECO:0007669"/>
    <property type="project" value="UniProtKB-UniRule"/>
</dbReference>
<feature type="domain" description="Acylphosphatase-like" evidence="10">
    <location>
        <begin position="1"/>
        <end position="84"/>
    </location>
</feature>
<dbReference type="Gene3D" id="3.30.420.40">
    <property type="match status" value="1"/>
</dbReference>
<evidence type="ECO:0000256" key="7">
    <source>
        <dbReference type="ARBA" id="ARBA00048220"/>
    </source>
</evidence>
<dbReference type="PIRSF" id="PIRSF006256">
    <property type="entry name" value="CMPcnvr_hdrg_mat"/>
    <property type="match status" value="1"/>
</dbReference>
<accession>A0A7W7ZHL3</accession>
<evidence type="ECO:0000313" key="12">
    <source>
        <dbReference type="EMBL" id="MBB5059946.1"/>
    </source>
</evidence>
<dbReference type="PANTHER" id="PTHR42959">
    <property type="entry name" value="CARBAMOYLTRANSFERASE"/>
    <property type="match status" value="1"/>
</dbReference>
<keyword evidence="3" id="KW-0436">Ligase</keyword>
<dbReference type="InterPro" id="IPR001792">
    <property type="entry name" value="Acylphosphatase-like_dom"/>
</dbReference>
<dbReference type="PROSITE" id="PS51163">
    <property type="entry name" value="YRDC"/>
    <property type="match status" value="1"/>
</dbReference>
<dbReference type="Pfam" id="PF22521">
    <property type="entry name" value="HypF_C_2"/>
    <property type="match status" value="1"/>
</dbReference>
<protein>
    <recommendedName>
        <fullName evidence="8">Carbamoyltransferase</fullName>
        <ecNumber evidence="8">6.2.-.-</ecNumber>
    </recommendedName>
</protein>
<dbReference type="Gene3D" id="3.30.110.120">
    <property type="match status" value="1"/>
</dbReference>
<dbReference type="Proteomes" id="UP000540989">
    <property type="component" value="Unassembled WGS sequence"/>
</dbReference>
<gene>
    <name evidence="12" type="ORF">HDF16_004680</name>
</gene>
<dbReference type="InterPro" id="IPR004421">
    <property type="entry name" value="Carbamoyltransferase_HypF"/>
</dbReference>
<proteinExistence type="inferred from homology"/>
<evidence type="ECO:0000256" key="4">
    <source>
        <dbReference type="ARBA" id="ARBA00022723"/>
    </source>
</evidence>
<dbReference type="RefSeq" id="WP_184222050.1">
    <property type="nucleotide sequence ID" value="NZ_JACHIP010000008.1"/>
</dbReference>